<protein>
    <submittedName>
        <fullName evidence="9">Two-component system NtrC family response regulator</fullName>
    </submittedName>
</protein>
<dbReference type="InterPro" id="IPR003593">
    <property type="entry name" value="AAA+_ATPase"/>
</dbReference>
<dbReference type="Pfam" id="PF00158">
    <property type="entry name" value="Sigma54_activat"/>
    <property type="match status" value="1"/>
</dbReference>
<proteinExistence type="predicted"/>
<dbReference type="InterPro" id="IPR025943">
    <property type="entry name" value="Sigma_54_int_dom_ATP-bd_2"/>
</dbReference>
<keyword evidence="5" id="KW-0804">Transcription</keyword>
<evidence type="ECO:0000259" key="7">
    <source>
        <dbReference type="PROSITE" id="PS50045"/>
    </source>
</evidence>
<feature type="modified residue" description="4-aspartylphosphate" evidence="6">
    <location>
        <position position="56"/>
    </location>
</feature>
<name>A0ABU0CXF8_9BACI</name>
<dbReference type="InterPro" id="IPR025944">
    <property type="entry name" value="Sigma_54_int_dom_CS"/>
</dbReference>
<dbReference type="Pfam" id="PF00072">
    <property type="entry name" value="Response_reg"/>
    <property type="match status" value="1"/>
</dbReference>
<evidence type="ECO:0000256" key="4">
    <source>
        <dbReference type="ARBA" id="ARBA00023125"/>
    </source>
</evidence>
<dbReference type="Gene3D" id="3.40.50.2300">
    <property type="match status" value="1"/>
</dbReference>
<dbReference type="SMART" id="SM00382">
    <property type="entry name" value="AAA"/>
    <property type="match status" value="1"/>
</dbReference>
<dbReference type="PANTHER" id="PTHR32071:SF119">
    <property type="entry name" value="SIGMA L-DEPENDENT TRANSCRIPTIONAL REGULATOR YPLP-RELATED"/>
    <property type="match status" value="1"/>
</dbReference>
<dbReference type="SUPFAM" id="SSF52172">
    <property type="entry name" value="CheY-like"/>
    <property type="match status" value="1"/>
</dbReference>
<dbReference type="EMBL" id="JAUSUQ010000010">
    <property type="protein sequence ID" value="MDQ0339977.1"/>
    <property type="molecule type" value="Genomic_DNA"/>
</dbReference>
<dbReference type="InterPro" id="IPR027417">
    <property type="entry name" value="P-loop_NTPase"/>
</dbReference>
<dbReference type="PROSITE" id="PS00688">
    <property type="entry name" value="SIGMA54_INTERACT_3"/>
    <property type="match status" value="1"/>
</dbReference>
<keyword evidence="1" id="KW-0547">Nucleotide-binding</keyword>
<dbReference type="CDD" id="cd00009">
    <property type="entry name" value="AAA"/>
    <property type="match status" value="1"/>
</dbReference>
<dbReference type="Pfam" id="PF25601">
    <property type="entry name" value="AAA_lid_14"/>
    <property type="match status" value="1"/>
</dbReference>
<evidence type="ECO:0000256" key="5">
    <source>
        <dbReference type="ARBA" id="ARBA00023163"/>
    </source>
</evidence>
<evidence type="ECO:0000259" key="8">
    <source>
        <dbReference type="PROSITE" id="PS50110"/>
    </source>
</evidence>
<dbReference type="Gene3D" id="3.40.50.300">
    <property type="entry name" value="P-loop containing nucleotide triphosphate hydrolases"/>
    <property type="match status" value="1"/>
</dbReference>
<dbReference type="InterPro" id="IPR011006">
    <property type="entry name" value="CheY-like_superfamily"/>
</dbReference>
<feature type="domain" description="Response regulatory" evidence="8">
    <location>
        <begin position="5"/>
        <end position="121"/>
    </location>
</feature>
<dbReference type="SMART" id="SM00448">
    <property type="entry name" value="REC"/>
    <property type="match status" value="1"/>
</dbReference>
<keyword evidence="2" id="KW-0067">ATP-binding</keyword>
<keyword evidence="6" id="KW-0597">Phosphoprotein</keyword>
<dbReference type="PANTHER" id="PTHR32071">
    <property type="entry name" value="TRANSCRIPTIONAL REGULATORY PROTEIN"/>
    <property type="match status" value="1"/>
</dbReference>
<dbReference type="Gene3D" id="1.10.8.60">
    <property type="match status" value="1"/>
</dbReference>
<gene>
    <name evidence="9" type="ORF">J2S00_002772</name>
</gene>
<dbReference type="InterPro" id="IPR025662">
    <property type="entry name" value="Sigma_54_int_dom_ATP-bd_1"/>
</dbReference>
<dbReference type="Proteomes" id="UP001232445">
    <property type="component" value="Unassembled WGS sequence"/>
</dbReference>
<evidence type="ECO:0000256" key="2">
    <source>
        <dbReference type="ARBA" id="ARBA00022840"/>
    </source>
</evidence>
<keyword evidence="3" id="KW-0805">Transcription regulation</keyword>
<evidence type="ECO:0000313" key="9">
    <source>
        <dbReference type="EMBL" id="MDQ0339977.1"/>
    </source>
</evidence>
<keyword evidence="4" id="KW-0238">DNA-binding</keyword>
<dbReference type="InterPro" id="IPR001789">
    <property type="entry name" value="Sig_transdc_resp-reg_receiver"/>
</dbReference>
<evidence type="ECO:0000313" key="10">
    <source>
        <dbReference type="Proteomes" id="UP001232445"/>
    </source>
</evidence>
<dbReference type="RefSeq" id="WP_307340792.1">
    <property type="nucleotide sequence ID" value="NZ_JAUSUQ010000010.1"/>
</dbReference>
<dbReference type="SUPFAM" id="SSF52540">
    <property type="entry name" value="P-loop containing nucleoside triphosphate hydrolases"/>
    <property type="match status" value="1"/>
</dbReference>
<organism evidence="9 10">
    <name type="scientific">Caldalkalibacillus uzonensis</name>
    <dbReference type="NCBI Taxonomy" id="353224"/>
    <lineage>
        <taxon>Bacteria</taxon>
        <taxon>Bacillati</taxon>
        <taxon>Bacillota</taxon>
        <taxon>Bacilli</taxon>
        <taxon>Bacillales</taxon>
        <taxon>Bacillaceae</taxon>
        <taxon>Caldalkalibacillus</taxon>
    </lineage>
</organism>
<dbReference type="PROSITE" id="PS50110">
    <property type="entry name" value="RESPONSE_REGULATORY"/>
    <property type="match status" value="1"/>
</dbReference>
<comment type="caution">
    <text evidence="9">The sequence shown here is derived from an EMBL/GenBank/DDBJ whole genome shotgun (WGS) entry which is preliminary data.</text>
</comment>
<dbReference type="PROSITE" id="PS50045">
    <property type="entry name" value="SIGMA54_INTERACT_4"/>
    <property type="match status" value="1"/>
</dbReference>
<dbReference type="InterPro" id="IPR058031">
    <property type="entry name" value="AAA_lid_NorR"/>
</dbReference>
<accession>A0ABU0CXF8</accession>
<dbReference type="PROSITE" id="PS00675">
    <property type="entry name" value="SIGMA54_INTERACT_1"/>
    <property type="match status" value="1"/>
</dbReference>
<reference evidence="9 10" key="1">
    <citation type="submission" date="2023-07" db="EMBL/GenBank/DDBJ databases">
        <title>Genomic Encyclopedia of Type Strains, Phase IV (KMG-IV): sequencing the most valuable type-strain genomes for metagenomic binning, comparative biology and taxonomic classification.</title>
        <authorList>
            <person name="Goeker M."/>
        </authorList>
    </citation>
    <scope>NUCLEOTIDE SEQUENCE [LARGE SCALE GENOMIC DNA]</scope>
    <source>
        <strain evidence="9 10">DSM 17740</strain>
    </source>
</reference>
<sequence>MCQKQVLVVDDETEVTAFFRYFLEEKSVNILEANSGRDVGRLLQELTTPIHIALVDMKLPDANGLDLLRSIKQCCPSCEVVIMTGYSTVKSAVQAIQAGARDYVEKPFDDLDDLEKMIDSILEQPSVQDSEVALAAAQCGIVCSPSGPMGKVLSLADKLAKKAINILIEGETGTGKELMARFIHQFSQRAQHPFVAINCGAIPQALLESELFGHEKGAFTGASRTRKGYFELANNGTLFLDEIGEASAGIQVKLLRVLETGEYMRVGGEEIHRTNIRIISATNRDLKEEIERKRFRVDLLYRLEGVKLVLPPLRERAEDIPLIARYHLQKKFGEEYDIAPEAVERLQNYHWPGNIRQLINILNQIIAIYECRLIREEHLPGYILDSTPSASLGSQADDFIRRETETFIKRIVDSVGSVEDINFGHVMQQMKDIEVQVGRRIIKKGLAELNGNRKLLCEKLNLTPRRLRYILNEKS</sequence>
<evidence type="ECO:0000256" key="1">
    <source>
        <dbReference type="ARBA" id="ARBA00022741"/>
    </source>
</evidence>
<dbReference type="InterPro" id="IPR002078">
    <property type="entry name" value="Sigma_54_int"/>
</dbReference>
<keyword evidence="10" id="KW-1185">Reference proteome</keyword>
<evidence type="ECO:0000256" key="6">
    <source>
        <dbReference type="PROSITE-ProRule" id="PRU00169"/>
    </source>
</evidence>
<evidence type="ECO:0000256" key="3">
    <source>
        <dbReference type="ARBA" id="ARBA00023015"/>
    </source>
</evidence>
<feature type="domain" description="Sigma-54 factor interaction" evidence="7">
    <location>
        <begin position="142"/>
        <end position="367"/>
    </location>
</feature>
<dbReference type="PROSITE" id="PS00676">
    <property type="entry name" value="SIGMA54_INTERACT_2"/>
    <property type="match status" value="1"/>
</dbReference>